<proteinExistence type="predicted"/>
<feature type="compositionally biased region" description="Low complexity" evidence="1">
    <location>
        <begin position="2716"/>
        <end position="2730"/>
    </location>
</feature>
<feature type="transmembrane region" description="Helical" evidence="2">
    <location>
        <begin position="1153"/>
        <end position="1170"/>
    </location>
</feature>
<accession>A0A316ZFZ4</accession>
<feature type="compositionally biased region" description="Low complexity" evidence="1">
    <location>
        <begin position="2651"/>
        <end position="2664"/>
    </location>
</feature>
<dbReference type="Pfam" id="PF13692">
    <property type="entry name" value="Glyco_trans_1_4"/>
    <property type="match status" value="1"/>
</dbReference>
<feature type="transmembrane region" description="Helical" evidence="2">
    <location>
        <begin position="1041"/>
        <end position="1062"/>
    </location>
</feature>
<keyword evidence="4" id="KW-1185">Reference proteome</keyword>
<dbReference type="PANTHER" id="PTHR12526:SF630">
    <property type="entry name" value="GLYCOSYLTRANSFERASE"/>
    <property type="match status" value="1"/>
</dbReference>
<reference evidence="3 4" key="1">
    <citation type="journal article" date="2018" name="Mol. Biol. Evol.">
        <title>Broad Genomic Sampling Reveals a Smut Pathogenic Ancestry of the Fungal Clade Ustilaginomycotina.</title>
        <authorList>
            <person name="Kijpornyongpan T."/>
            <person name="Mondo S.J."/>
            <person name="Barry K."/>
            <person name="Sandor L."/>
            <person name="Lee J."/>
            <person name="Lipzen A."/>
            <person name="Pangilinan J."/>
            <person name="LaButti K."/>
            <person name="Hainaut M."/>
            <person name="Henrissat B."/>
            <person name="Grigoriev I.V."/>
            <person name="Spatafora J.W."/>
            <person name="Aime M.C."/>
        </authorList>
    </citation>
    <scope>NUCLEOTIDE SEQUENCE [LARGE SCALE GENOMIC DNA]</scope>
    <source>
        <strain evidence="3 4">MCA 4186</strain>
    </source>
</reference>
<name>A0A316ZFZ4_9BASI</name>
<feature type="region of interest" description="Disordered" evidence="1">
    <location>
        <begin position="1662"/>
        <end position="1684"/>
    </location>
</feature>
<evidence type="ECO:0008006" key="5">
    <source>
        <dbReference type="Google" id="ProtNLM"/>
    </source>
</evidence>
<dbReference type="RefSeq" id="XP_025599472.1">
    <property type="nucleotide sequence ID" value="XM_025739659.1"/>
</dbReference>
<dbReference type="STRING" id="58919.A0A316ZFZ4"/>
<evidence type="ECO:0000256" key="1">
    <source>
        <dbReference type="SAM" id="MobiDB-lite"/>
    </source>
</evidence>
<dbReference type="GeneID" id="37267205"/>
<keyword evidence="2" id="KW-0812">Transmembrane</keyword>
<keyword evidence="2" id="KW-0472">Membrane</keyword>
<feature type="transmembrane region" description="Helical" evidence="2">
    <location>
        <begin position="1002"/>
        <end position="1029"/>
    </location>
</feature>
<feature type="transmembrane region" description="Helical" evidence="2">
    <location>
        <begin position="669"/>
        <end position="689"/>
    </location>
</feature>
<gene>
    <name evidence="3" type="ORF">FA09DRAFT_244740</name>
</gene>
<feature type="transmembrane region" description="Helical" evidence="2">
    <location>
        <begin position="1095"/>
        <end position="1117"/>
    </location>
</feature>
<feature type="transmembrane region" description="Helical" evidence="2">
    <location>
        <begin position="709"/>
        <end position="729"/>
    </location>
</feature>
<evidence type="ECO:0000313" key="4">
    <source>
        <dbReference type="Proteomes" id="UP000245946"/>
    </source>
</evidence>
<dbReference type="PANTHER" id="PTHR12526">
    <property type="entry name" value="GLYCOSYLTRANSFERASE"/>
    <property type="match status" value="1"/>
</dbReference>
<feature type="transmembrane region" description="Helical" evidence="2">
    <location>
        <begin position="778"/>
        <end position="801"/>
    </location>
</feature>
<feature type="transmembrane region" description="Helical" evidence="2">
    <location>
        <begin position="750"/>
        <end position="772"/>
    </location>
</feature>
<sequence>MLENGTRRDFFDLIPANYAIRLCSKQTMLRSDFVFAMYEVYLDGEAWVPTNAQLMRSATWSDYFGAKTWIGCQSALTNAALNHKLLTPLSAFDWLKQKEIIKAHTFWARNAQVIVDADKQHSLHTLEAIDDIFPGLSEALAPVVNGSTDVTAAGDPESTALVSSNSFDIAQTLYLSGQAPGAWANLVVGRPGNPLSDSPRGYPLSGLGAFSLASFPSPNEFNAVVETQSKLRQHKTLTAIEADVQLNIAATLEQLALSMEQASLGRVSYVNDKFPDYWVPQEVEVAAVSNIAELLGKGSGRTSATSFEMLASSHSPAQHFTSIRVYSALDTGLCPPCPADHPTGNGKNRFNGVYEVQGTTLNIYVSRRTQNLGALILHTALSAYGMSRASCFSAELLYDSILAADQAKLPELPLRLEADIAQLSPAEALRSLQHITMCDDCRDDGLTEAVGERLQFYLVQAPSAARLKQMHAEEFLSGRITPEELIRTRLNWFLAQGASALPSEEKCVEYFKIVDRTVAHFQRHYDKFSQERVSKLLVHLLDTERPCVDMASDLFSLMLLCAIKRLAFEEVMLEATDRLPLLSNQPDQAAVYAEMWIMGSNCEIYFDCTPKRLGIVLWDYYRGYLHAKKPAREAYNGIDLFTAYPSAKTDVDQAAMKARSQEDSKKFRAIAYFGVFAIPALIDVMMLTFHGRGLYLSVSMSAVESRSATLALVISLVICGPFTNWIGAGGSYYKYAMTHAVMVNFVANKVTAAMLVAAFGSVLGFVFFTAFVGPYAGLIFFCYFMLLSTYFTCMGALCVLHWGDHPLPSGRTAVGKCLMLLLVSPIVTTYVHGWDIAVYLPMLAIFTVTLYITTFRLLATWTNWLADCPTPKDDDILDWYARSFGDGTHESVFAGLTAPGALERARLEFSAQVTRERHRRFWQKPTQDPFVAEIAAKQHLTSAILKWYSGHFHAFIPLPYSSTWALQSKVALDTLRSFDKGLAPHSAFILWRHCSPEVAFGVIYFVLALLDRWIELICGGQIIGLVLLTNGTTRIGISLGLIYYLMGAVVLDIRCAPLYILAQKTSSAPLRSLTQLREASTLDARALRKMYWTELGAASAMMSLAFAFCALLVWLFVDSAEGFAIFCAYVAGYTGLMWFQYNRVFAGNNAMKPVLTGVALGLAFGLPIRICLPDFAFGPVIALNVATWSASLLSLAPCGLFSLSRADPEREYDELSTKDTSRSKSQRFVHSQDAIGLTRRLDDKQKQALLRSIEELQPIPSNKFSLRWDPSGDDALSSAVRQVLEEACAGAKADELAAAFPTGERMLNDTLRRWQEGRTEVKLVSEKHFDPRVRALSYSPDDTALTVYISMPKDFMIGTRTALPFYARCIAEAVVHETFEVLFNFSHTDAVLAELLVSPRATLEVPSRVFAQLFSKTGADPRDIVAKRDTELSRHLALGLNPDECWTELPENTRKHIVKRFTRTLDDDAAVEDEAHQRWIKDTFSLASQTAPSVFVARRNLHARLVLLIDEAVIRSNVLSAPKQSNEGVQEGQDEDAEEKVDEYRMSFEPPKAHHSVFRRVYNYTLSKAGTIVKLFFICLCGDKDFQRELLFAMRHTRLRHVVVPVCVRVWMAARLANVFVTDLFLFQGRPHLRTLAKTAKNGYKTTLRGNRVQVQHPTEPVTAFVQPPPPPSNSSSEKLNEKTAPVAAASTLRVYDGRLDKEPEGNTLLRAICYYDDEQRLLRRETYKHAQLQDTFEYNYKNKDRTPAVRKRLTADGGDMALYDKHGRISGETRTLNGRNYACKLHYHRKRGGAKEGVIRVEYATIDDNEFEGLEHDSFEVYYSNPPTRKAEDLTLWVPQRHITRLITPYMGRKRETIWTYDHKSHPVISTQCEGHPVPNPDLAVNDTYGVHKPPTGFAFKAEDPAFGLSLPGQGGFFGKVKRAFAPTSRTSRFTTWKARETIWRGWKNSSNVDGVAAMYLDEQVLRGEPLLRPYWHARDRGNFRAAIKYLKKHAEAIEGAIGMAPEVSGWTILATKMSDLFAMGGSSNMVLNTRTADDPFAGPEEQMHVLATDTGTWPTEGGGVSCCRRDVVDNLKKIRWHIVAEVANDLGMPRFQIENQVASVKLLAQWGLDFLTPHHGILQNILDGQVDERIQGVSDAEIKRDFIPLLRTIVMGTRTRKFSKQDIKNLTQALLDLNSYFETRDWNRVWRSDPVKKAFRRFWLDNSAERISSTEDALDIELPTIGNLDDTLDLYSRYLFIFALPVPAVCPPVFQATHHSIGALYGILCKIKRNCSFQVWDHSIIWRECNTFLSASQCSHPPFVQNALLGIMRMAAVLNLHHCDVVLPCTDLFNPEWEVELGTEMGVLEARETFARKIDAVVNGICNMDSFEPVEKVLTEKPTVTMLSHVQYVKDIKTALLAADIIVNEWGFSDYRLHIYGGLDRMPSYTVECQELLASKGLRGFVEFKGYGNPKKVLADTWLFLNSSISEGLPLAIGEAALTGAPIVCTDVGATALVLQDIDDPSKLYGEVVNPNRARDLARAQINVLGVMGQWADYAEVEGEDPWTGGLCDHPTIEQVNEVQARMYTQSENRRRLGLNMRTTVQKKFDGDRYLREHEQMLWAGKELADGRRRMYAGTSEDDLVVNYKTLENMFRRPTMLQSVSGFSAFSSSGGTSRTTSTHNLSSIGGHSGPYFGPNGSYPTFGESSDGHGTWAGGSSTGHGTPNWIQSNAGSTTSSRRGSISGGF</sequence>
<protein>
    <recommendedName>
        <fullName evidence="5">Glycosyl transferase family 1 domain-containing protein</fullName>
    </recommendedName>
</protein>
<feature type="transmembrane region" description="Helical" evidence="2">
    <location>
        <begin position="838"/>
        <end position="859"/>
    </location>
</feature>
<feature type="transmembrane region" description="Helical" evidence="2">
    <location>
        <begin position="1123"/>
        <end position="1141"/>
    </location>
</feature>
<dbReference type="Proteomes" id="UP000245946">
    <property type="component" value="Unassembled WGS sequence"/>
</dbReference>
<evidence type="ECO:0000256" key="2">
    <source>
        <dbReference type="SAM" id="Phobius"/>
    </source>
</evidence>
<dbReference type="EMBL" id="KZ819289">
    <property type="protein sequence ID" value="PWN99193.1"/>
    <property type="molecule type" value="Genomic_DNA"/>
</dbReference>
<keyword evidence="2" id="KW-1133">Transmembrane helix</keyword>
<dbReference type="SUPFAM" id="SSF53756">
    <property type="entry name" value="UDP-Glycosyltransferase/glycogen phosphorylase"/>
    <property type="match status" value="1"/>
</dbReference>
<dbReference type="Gene3D" id="3.40.50.2000">
    <property type="entry name" value="Glycogen Phosphorylase B"/>
    <property type="match status" value="1"/>
</dbReference>
<evidence type="ECO:0000313" key="3">
    <source>
        <dbReference type="EMBL" id="PWN99193.1"/>
    </source>
</evidence>
<feature type="compositionally biased region" description="Polar residues" evidence="1">
    <location>
        <begin position="2704"/>
        <end position="2715"/>
    </location>
</feature>
<feature type="region of interest" description="Disordered" evidence="1">
    <location>
        <begin position="2651"/>
        <end position="2730"/>
    </location>
</feature>
<organism evidence="3 4">
    <name type="scientific">Tilletiopsis washingtonensis</name>
    <dbReference type="NCBI Taxonomy" id="58919"/>
    <lineage>
        <taxon>Eukaryota</taxon>
        <taxon>Fungi</taxon>
        <taxon>Dikarya</taxon>
        <taxon>Basidiomycota</taxon>
        <taxon>Ustilaginomycotina</taxon>
        <taxon>Exobasidiomycetes</taxon>
        <taxon>Entylomatales</taxon>
        <taxon>Entylomatales incertae sedis</taxon>
        <taxon>Tilletiopsis</taxon>
    </lineage>
</organism>
<dbReference type="OrthoDB" id="2582433at2759"/>